<dbReference type="AlphaFoldDB" id="A0A6A4TJB4"/>
<organism evidence="2 3">
    <name type="scientific">Scophthalmus maximus</name>
    <name type="common">Turbot</name>
    <name type="synonym">Psetta maxima</name>
    <dbReference type="NCBI Taxonomy" id="52904"/>
    <lineage>
        <taxon>Eukaryota</taxon>
        <taxon>Metazoa</taxon>
        <taxon>Chordata</taxon>
        <taxon>Craniata</taxon>
        <taxon>Vertebrata</taxon>
        <taxon>Euteleostomi</taxon>
        <taxon>Actinopterygii</taxon>
        <taxon>Neopterygii</taxon>
        <taxon>Teleostei</taxon>
        <taxon>Neoteleostei</taxon>
        <taxon>Acanthomorphata</taxon>
        <taxon>Carangaria</taxon>
        <taxon>Pleuronectiformes</taxon>
        <taxon>Pleuronectoidei</taxon>
        <taxon>Scophthalmidae</taxon>
        <taxon>Scophthalmus</taxon>
    </lineage>
</organism>
<feature type="region of interest" description="Disordered" evidence="1">
    <location>
        <begin position="1"/>
        <end position="24"/>
    </location>
</feature>
<comment type="caution">
    <text evidence="2">The sequence shown here is derived from an EMBL/GenBank/DDBJ whole genome shotgun (WGS) entry which is preliminary data.</text>
</comment>
<accession>A0A6A4TJB4</accession>
<dbReference type="EMBL" id="VEVO01000004">
    <property type="protein sequence ID" value="KAF0042961.1"/>
    <property type="molecule type" value="Genomic_DNA"/>
</dbReference>
<name>A0A6A4TJB4_SCOMX</name>
<reference evidence="2 3" key="1">
    <citation type="submission" date="2019-06" db="EMBL/GenBank/DDBJ databases">
        <title>Draft genomes of female and male turbot (Scophthalmus maximus).</title>
        <authorList>
            <person name="Xu H."/>
            <person name="Xu X.-W."/>
            <person name="Shao C."/>
            <person name="Chen S."/>
        </authorList>
    </citation>
    <scope>NUCLEOTIDE SEQUENCE [LARGE SCALE GENOMIC DNA]</scope>
    <source>
        <strain evidence="2">Ysfricsl-2016a</strain>
        <tissue evidence="2">Blood</tissue>
    </source>
</reference>
<protein>
    <submittedName>
        <fullName evidence="2">Uncharacterized protein</fullName>
    </submittedName>
</protein>
<sequence>MSKVALGSVPSTEQGPEEEERKGTPAVIVNNLERSRTLAGVKKTMALRIHLCHSVSSFSGLKPRRTPGAFVLRAQRPLSPVMIHCLRLAHIGPLKGCYAERLLCCRCTVSRSLANVTSEPSPRLNTVSVPLLGCKQARAMEDTRVGRECEEQSETRYQKERERERESTRRKQGSTDRGRGF</sequence>
<evidence type="ECO:0000313" key="3">
    <source>
        <dbReference type="Proteomes" id="UP000438429"/>
    </source>
</evidence>
<feature type="region of interest" description="Disordered" evidence="1">
    <location>
        <begin position="145"/>
        <end position="181"/>
    </location>
</feature>
<gene>
    <name evidence="2" type="ORF">F2P81_004298</name>
</gene>
<dbReference type="Proteomes" id="UP000438429">
    <property type="component" value="Unassembled WGS sequence"/>
</dbReference>
<proteinExistence type="predicted"/>
<evidence type="ECO:0000256" key="1">
    <source>
        <dbReference type="SAM" id="MobiDB-lite"/>
    </source>
</evidence>
<evidence type="ECO:0000313" key="2">
    <source>
        <dbReference type="EMBL" id="KAF0042961.1"/>
    </source>
</evidence>